<dbReference type="RefSeq" id="WP_049933560.1">
    <property type="nucleotide sequence ID" value="NZ_ATXS01000076.1"/>
</dbReference>
<gene>
    <name evidence="3" type="ORF">B9H04_17385</name>
</gene>
<evidence type="ECO:0000313" key="3">
    <source>
        <dbReference type="EMBL" id="OSO89361.1"/>
    </source>
</evidence>
<evidence type="ECO:0000256" key="1">
    <source>
        <dbReference type="PROSITE-ProRule" id="PRU00325"/>
    </source>
</evidence>
<name>A0A1X4G4N6_HALEZ</name>
<dbReference type="AlphaFoldDB" id="A0A1X4G4N6"/>
<dbReference type="eggNOG" id="arCOG03429">
    <property type="taxonomic scope" value="Archaea"/>
</dbReference>
<keyword evidence="1" id="KW-0479">Metal-binding</keyword>
<dbReference type="PROSITE" id="PS50966">
    <property type="entry name" value="ZF_SWIM"/>
    <property type="match status" value="1"/>
</dbReference>
<protein>
    <recommendedName>
        <fullName evidence="2">SWIM-type domain-containing protein</fullName>
    </recommendedName>
</protein>
<dbReference type="Proteomes" id="UP000193587">
    <property type="component" value="Unassembled WGS sequence"/>
</dbReference>
<feature type="domain" description="SWIM-type" evidence="2">
    <location>
        <begin position="49"/>
        <end position="85"/>
    </location>
</feature>
<evidence type="ECO:0000313" key="4">
    <source>
        <dbReference type="Proteomes" id="UP000193587"/>
    </source>
</evidence>
<reference evidence="3 4" key="1">
    <citation type="submission" date="2017-04" db="EMBL/GenBank/DDBJ databases">
        <title>MLSA of the genus Halorubrum.</title>
        <authorList>
            <person name="De La Haba R."/>
            <person name="Sanchez-Porro C."/>
            <person name="Infante-Dominguez C."/>
            <person name="Ventosa A."/>
        </authorList>
    </citation>
    <scope>NUCLEOTIDE SEQUENCE [LARGE SCALE GENOMIC DNA]</scope>
    <source>
        <strain evidence="3 4">DSM 17463</strain>
    </source>
</reference>
<evidence type="ECO:0000259" key="2">
    <source>
        <dbReference type="PROSITE" id="PS50966"/>
    </source>
</evidence>
<dbReference type="GO" id="GO:0008270">
    <property type="term" value="F:zinc ion binding"/>
    <property type="evidence" value="ECO:0007669"/>
    <property type="project" value="UniProtKB-KW"/>
</dbReference>
<dbReference type="Pfam" id="PF04434">
    <property type="entry name" value="SWIM"/>
    <property type="match status" value="1"/>
</dbReference>
<dbReference type="EMBL" id="NEDJ01000124">
    <property type="protein sequence ID" value="OSO89361.1"/>
    <property type="molecule type" value="Genomic_DNA"/>
</dbReference>
<accession>A0A1X4G4N6</accession>
<sequence>MNVDRDTVRNRSTDAVFERGVNYRDEGRIQQLDRFDDLVTASVSGSKLYDVTIEFGSRSIDTQCTCPYEERGDCKHVVAVLLDIAAGPPQDESGRVGSVLDNVSADDLRGFVRDALAEHPELREQFLARFGDDHASVEEYREEIAQLFKQHAGPVVFEAIDFSRFFEIAEQYRDRDRYLAAATVYRAVFEEIDEKYNWIDGAHNHYAKTIQTALNGYADCILATDPTSKEFDTYAGVLEKRATTEPRINDEQFWRALDDLEDRYES</sequence>
<organism evidence="3 4">
    <name type="scientific">Halorubrum ezzemoulense DSM 17463</name>
    <dbReference type="NCBI Taxonomy" id="1121945"/>
    <lineage>
        <taxon>Archaea</taxon>
        <taxon>Methanobacteriati</taxon>
        <taxon>Methanobacteriota</taxon>
        <taxon>Stenosarchaea group</taxon>
        <taxon>Halobacteria</taxon>
        <taxon>Halobacteriales</taxon>
        <taxon>Haloferacaceae</taxon>
        <taxon>Halorubrum</taxon>
    </lineage>
</organism>
<keyword evidence="1" id="KW-0862">Zinc</keyword>
<dbReference type="STRING" id="1121945.GCA_000421805_03531"/>
<comment type="caution">
    <text evidence="3">The sequence shown here is derived from an EMBL/GenBank/DDBJ whole genome shotgun (WGS) entry which is preliminary data.</text>
</comment>
<keyword evidence="1" id="KW-0863">Zinc-finger</keyword>
<dbReference type="InterPro" id="IPR007527">
    <property type="entry name" value="Znf_SWIM"/>
</dbReference>
<proteinExistence type="predicted"/>